<reference evidence="1 2" key="1">
    <citation type="submission" date="2014-12" db="EMBL/GenBank/DDBJ databases">
        <title>Complete genome sequence of Bifidobacterium longum subsp. infantis BT1.</title>
        <authorList>
            <person name="Kim J.F."/>
            <person name="Kwak M.-J."/>
        </authorList>
    </citation>
    <scope>NUCLEOTIDE SEQUENCE [LARGE SCALE GENOMIC DNA]</scope>
    <source>
        <strain evidence="1 2">BT1</strain>
    </source>
</reference>
<organism evidence="1 2">
    <name type="scientific">Bifidobacterium longum subsp. infantis</name>
    <dbReference type="NCBI Taxonomy" id="1682"/>
    <lineage>
        <taxon>Bacteria</taxon>
        <taxon>Bacillati</taxon>
        <taxon>Actinomycetota</taxon>
        <taxon>Actinomycetes</taxon>
        <taxon>Bifidobacteriales</taxon>
        <taxon>Bifidobacteriaceae</taxon>
        <taxon>Bifidobacterium</taxon>
    </lineage>
</organism>
<accession>A0A0M5L3M8</accession>
<dbReference type="Proteomes" id="UP000067206">
    <property type="component" value="Chromosome"/>
</dbReference>
<name>A0A0M5L3M8_BIFLI</name>
<protein>
    <submittedName>
        <fullName evidence="1">Uncharacterized protein</fullName>
    </submittedName>
</protein>
<dbReference type="EMBL" id="CP010411">
    <property type="protein sequence ID" value="ALE09073.1"/>
    <property type="molecule type" value="Genomic_DNA"/>
</dbReference>
<sequence length="37" mass="4098">MIIPCPLMISSPIPNAIETPCRILEEYCTCDRSVCGQ</sequence>
<gene>
    <name evidence="1" type="ORF">RY67_1031</name>
</gene>
<dbReference type="PATRIC" id="fig|1682.24.peg.996"/>
<evidence type="ECO:0000313" key="1">
    <source>
        <dbReference type="EMBL" id="ALE09073.1"/>
    </source>
</evidence>
<dbReference type="AlphaFoldDB" id="A0A0M5L3M8"/>
<proteinExistence type="predicted"/>
<evidence type="ECO:0000313" key="2">
    <source>
        <dbReference type="Proteomes" id="UP000067206"/>
    </source>
</evidence>